<dbReference type="EMBL" id="RQYS01000012">
    <property type="protein sequence ID" value="RRD62371.1"/>
    <property type="molecule type" value="Genomic_DNA"/>
</dbReference>
<dbReference type="Pfam" id="PF14109">
    <property type="entry name" value="GldH_lipo"/>
    <property type="match status" value="1"/>
</dbReference>
<dbReference type="AlphaFoldDB" id="A0A3P1XV48"/>
<gene>
    <name evidence="1" type="primary">gldH</name>
    <name evidence="1" type="ORF">EII40_03775</name>
</gene>
<keyword evidence="1" id="KW-0449">Lipoprotein</keyword>
<sequence length="155" mass="18653">MNKSRFRLLPALWILGLLLSCTNIPHYNLYQKIEHPWQKDKEYYFTYEIEDHTVPYNISLEIRNNNFYPYQNLWLLCAEERPLGPMVRDTIECILADDYGKWKGRGISIYHHTIPVRKRYLYPHKGQYTFCIRQGMRDDRLKGIEAIGLRIEKAQ</sequence>
<dbReference type="Proteomes" id="UP000278609">
    <property type="component" value="Unassembled WGS sequence"/>
</dbReference>
<accession>A0A3P1XV48</accession>
<evidence type="ECO:0000313" key="2">
    <source>
        <dbReference type="Proteomes" id="UP000278609"/>
    </source>
</evidence>
<reference evidence="1 2" key="1">
    <citation type="submission" date="2018-11" db="EMBL/GenBank/DDBJ databases">
        <title>Genomes From Bacteria Associated with the Canine Oral Cavity: a Test Case for Automated Genome-Based Taxonomic Assignment.</title>
        <authorList>
            <person name="Coil D.A."/>
            <person name="Jospin G."/>
            <person name="Darling A.E."/>
            <person name="Wallis C."/>
            <person name="Davis I.J."/>
            <person name="Harris S."/>
            <person name="Eisen J.A."/>
            <person name="Holcombe L.J."/>
            <person name="O'Flynn C."/>
        </authorList>
    </citation>
    <scope>NUCLEOTIDE SEQUENCE [LARGE SCALE GENOMIC DNA]</scope>
    <source>
        <strain evidence="1 2">OH2617_COT-023</strain>
    </source>
</reference>
<comment type="caution">
    <text evidence="1">The sequence shown here is derived from an EMBL/GenBank/DDBJ whole genome shotgun (WGS) entry which is preliminary data.</text>
</comment>
<name>A0A3P1XV48_TANFO</name>
<dbReference type="OrthoDB" id="982482at2"/>
<dbReference type="NCBIfam" id="TIGR03511">
    <property type="entry name" value="GldH_lipo"/>
    <property type="match status" value="1"/>
</dbReference>
<dbReference type="RefSeq" id="WP_124750943.1">
    <property type="nucleotide sequence ID" value="NZ_RQYS01000012.1"/>
</dbReference>
<proteinExistence type="predicted"/>
<dbReference type="InterPro" id="IPR020018">
    <property type="entry name" value="Motility-assoc_lipoprot_GldH"/>
</dbReference>
<protein>
    <submittedName>
        <fullName evidence="1">Gliding motility lipoprotein GldH</fullName>
    </submittedName>
</protein>
<dbReference type="PROSITE" id="PS51257">
    <property type="entry name" value="PROKAR_LIPOPROTEIN"/>
    <property type="match status" value="1"/>
</dbReference>
<evidence type="ECO:0000313" key="1">
    <source>
        <dbReference type="EMBL" id="RRD62371.1"/>
    </source>
</evidence>
<organism evidence="1 2">
    <name type="scientific">Tannerella forsythia</name>
    <name type="common">Bacteroides forsythus</name>
    <dbReference type="NCBI Taxonomy" id="28112"/>
    <lineage>
        <taxon>Bacteria</taxon>
        <taxon>Pseudomonadati</taxon>
        <taxon>Bacteroidota</taxon>
        <taxon>Bacteroidia</taxon>
        <taxon>Bacteroidales</taxon>
        <taxon>Tannerellaceae</taxon>
        <taxon>Tannerella</taxon>
    </lineage>
</organism>